<proteinExistence type="inferred from homology"/>
<dbReference type="Proteomes" id="UP000437736">
    <property type="component" value="Unassembled WGS sequence"/>
</dbReference>
<dbReference type="InterPro" id="IPR022907">
    <property type="entry name" value="VapC_family"/>
</dbReference>
<evidence type="ECO:0000259" key="9">
    <source>
        <dbReference type="Pfam" id="PF01850"/>
    </source>
</evidence>
<dbReference type="HAMAP" id="MF_00265">
    <property type="entry name" value="VapC_Nob1"/>
    <property type="match status" value="1"/>
</dbReference>
<feature type="binding site" evidence="8">
    <location>
        <position position="98"/>
    </location>
    <ligand>
        <name>Mg(2+)</name>
        <dbReference type="ChEBI" id="CHEBI:18420"/>
    </ligand>
</feature>
<comment type="function">
    <text evidence="8">Toxic component of a toxin-antitoxin (TA) system. An RNase.</text>
</comment>
<comment type="caution">
    <text evidence="10">The sequence shown here is derived from an EMBL/GenBank/DDBJ whole genome shotgun (WGS) entry which is preliminary data.</text>
</comment>
<dbReference type="InterPro" id="IPR050556">
    <property type="entry name" value="Type_II_TA_system_RNase"/>
</dbReference>
<keyword evidence="4 8" id="KW-0479">Metal-binding</keyword>
<dbReference type="InterPro" id="IPR002716">
    <property type="entry name" value="PIN_dom"/>
</dbReference>
<evidence type="ECO:0000256" key="5">
    <source>
        <dbReference type="ARBA" id="ARBA00022801"/>
    </source>
</evidence>
<comment type="similarity">
    <text evidence="7 8">Belongs to the PINc/VapC protein family.</text>
</comment>
<keyword evidence="6 8" id="KW-0460">Magnesium</keyword>
<comment type="cofactor">
    <cofactor evidence="1 8">
        <name>Mg(2+)</name>
        <dbReference type="ChEBI" id="CHEBI:18420"/>
    </cofactor>
</comment>
<evidence type="ECO:0000256" key="1">
    <source>
        <dbReference type="ARBA" id="ARBA00001946"/>
    </source>
</evidence>
<keyword evidence="3 8" id="KW-0540">Nuclease</keyword>
<evidence type="ECO:0000256" key="8">
    <source>
        <dbReference type="HAMAP-Rule" id="MF_00265"/>
    </source>
</evidence>
<keyword evidence="8" id="KW-0800">Toxin</keyword>
<comment type="caution">
    <text evidence="8">Lacks conserved residue(s) required for the propagation of feature annotation.</text>
</comment>
<dbReference type="Pfam" id="PF01850">
    <property type="entry name" value="PIN"/>
    <property type="match status" value="1"/>
</dbReference>
<evidence type="ECO:0000256" key="6">
    <source>
        <dbReference type="ARBA" id="ARBA00022842"/>
    </source>
</evidence>
<feature type="domain" description="PIN" evidence="9">
    <location>
        <begin position="5"/>
        <end position="117"/>
    </location>
</feature>
<dbReference type="InterPro" id="IPR029060">
    <property type="entry name" value="PIN-like_dom_sf"/>
</dbReference>
<dbReference type="EC" id="3.1.-.-" evidence="8"/>
<evidence type="ECO:0000256" key="4">
    <source>
        <dbReference type="ARBA" id="ARBA00022723"/>
    </source>
</evidence>
<name>A0ABW9QQ97_9ACTN</name>
<evidence type="ECO:0000256" key="7">
    <source>
        <dbReference type="ARBA" id="ARBA00038093"/>
    </source>
</evidence>
<reference evidence="10 11" key="1">
    <citation type="submission" date="2019-11" db="EMBL/GenBank/DDBJ databases">
        <title>Acidiferrimicrobium australis gen. nov., sp. nov., an acidophilic and obligately heterotrophic, member of the Actinobacteria that catalyses dissimilatory oxido- reduction of iron isolated from metal-rich acidic water in Chile.</title>
        <authorList>
            <person name="Gonzalez D."/>
            <person name="Huber K."/>
            <person name="Hedrich S."/>
            <person name="Rojas-Villalobos C."/>
            <person name="Quatrini R."/>
            <person name="Dinamarca M.A."/>
            <person name="Schwarz A."/>
            <person name="Canales C."/>
            <person name="Nancucheo I."/>
        </authorList>
    </citation>
    <scope>NUCLEOTIDE SEQUENCE [LARGE SCALE GENOMIC DNA]</scope>
    <source>
        <strain evidence="10 11">USS-CCA1</strain>
    </source>
</reference>
<gene>
    <name evidence="8" type="primary">vapC</name>
    <name evidence="10" type="ORF">GHK86_01960</name>
</gene>
<dbReference type="SUPFAM" id="SSF88723">
    <property type="entry name" value="PIN domain-like"/>
    <property type="match status" value="1"/>
</dbReference>
<keyword evidence="11" id="KW-1185">Reference proteome</keyword>
<evidence type="ECO:0000256" key="3">
    <source>
        <dbReference type="ARBA" id="ARBA00022722"/>
    </source>
</evidence>
<dbReference type="PANTHER" id="PTHR33653">
    <property type="entry name" value="RIBONUCLEASE VAPC2"/>
    <property type="match status" value="1"/>
</dbReference>
<evidence type="ECO:0000256" key="2">
    <source>
        <dbReference type="ARBA" id="ARBA00022649"/>
    </source>
</evidence>
<dbReference type="PANTHER" id="PTHR33653:SF1">
    <property type="entry name" value="RIBONUCLEASE VAPC2"/>
    <property type="match status" value="1"/>
</dbReference>
<keyword evidence="5 8" id="KW-0378">Hydrolase</keyword>
<organism evidence="10 11">
    <name type="scientific">Acidiferrimicrobium australe</name>
    <dbReference type="NCBI Taxonomy" id="2664430"/>
    <lineage>
        <taxon>Bacteria</taxon>
        <taxon>Bacillati</taxon>
        <taxon>Actinomycetota</taxon>
        <taxon>Acidimicrobiia</taxon>
        <taxon>Acidimicrobiales</taxon>
        <taxon>Acidimicrobiaceae</taxon>
        <taxon>Acidiferrimicrobium</taxon>
    </lineage>
</organism>
<evidence type="ECO:0000313" key="11">
    <source>
        <dbReference type="Proteomes" id="UP000437736"/>
    </source>
</evidence>
<keyword evidence="2 8" id="KW-1277">Toxin-antitoxin system</keyword>
<dbReference type="EMBL" id="WJHE01000083">
    <property type="protein sequence ID" value="MST31497.1"/>
    <property type="molecule type" value="Genomic_DNA"/>
</dbReference>
<sequence>MSQLLLETTFLVDADRRRSALDDVIADDDDAAIAAITVAELLVGVHLADDVHRPDRQAFVDDVIDVVPIVDYDAAVASSHGELLAFVRRQGRPRGAHDLIIAATARATQREVVSAGSSAYRDLPGVVVRPHRR</sequence>
<accession>A0ABW9QQ97</accession>
<protein>
    <recommendedName>
        <fullName evidence="8">Ribonuclease VapC</fullName>
        <shortName evidence="8">RNase VapC</shortName>
        <ecNumber evidence="8">3.1.-.-</ecNumber>
    </recommendedName>
    <alternativeName>
        <fullName evidence="8">Toxin VapC</fullName>
    </alternativeName>
</protein>
<evidence type="ECO:0000313" key="10">
    <source>
        <dbReference type="EMBL" id="MST31497.1"/>
    </source>
</evidence>
<dbReference type="Gene3D" id="3.40.50.1010">
    <property type="entry name" value="5'-nuclease"/>
    <property type="match status" value="1"/>
</dbReference>